<evidence type="ECO:0000256" key="4">
    <source>
        <dbReference type="ARBA" id="ARBA00022989"/>
    </source>
</evidence>
<evidence type="ECO:0000256" key="5">
    <source>
        <dbReference type="ARBA" id="ARBA00023136"/>
    </source>
</evidence>
<keyword evidence="5 10" id="KW-0472">Membrane</keyword>
<feature type="transmembrane region" description="Helical" evidence="10">
    <location>
        <begin position="39"/>
        <end position="57"/>
    </location>
</feature>
<comment type="function">
    <text evidence="9 10">Fluoride-specific ion channel. Important for reducing fluoride concentration in the cell, thus reducing its toxicity.</text>
</comment>
<keyword evidence="6 10" id="KW-0407">Ion channel</keyword>
<dbReference type="EMBL" id="VUNR01000011">
    <property type="protein sequence ID" value="MSU08717.1"/>
    <property type="molecule type" value="Genomic_DNA"/>
</dbReference>
<dbReference type="InterPro" id="IPR003691">
    <property type="entry name" value="FluC"/>
</dbReference>
<feature type="binding site" evidence="10">
    <location>
        <position position="80"/>
    </location>
    <ligand>
        <name>Na(+)</name>
        <dbReference type="ChEBI" id="CHEBI:29101"/>
        <note>structural</note>
    </ligand>
</feature>
<dbReference type="PANTHER" id="PTHR28259:SF1">
    <property type="entry name" value="FLUORIDE EXPORT PROTEIN 1-RELATED"/>
    <property type="match status" value="1"/>
</dbReference>
<protein>
    <recommendedName>
        <fullName evidence="10">Fluoride-specific ion channel FluC</fullName>
    </recommendedName>
</protein>
<evidence type="ECO:0000256" key="8">
    <source>
        <dbReference type="ARBA" id="ARBA00035585"/>
    </source>
</evidence>
<keyword evidence="10" id="KW-0915">Sodium</keyword>
<dbReference type="RefSeq" id="WP_154406882.1">
    <property type="nucleotide sequence ID" value="NZ_JAQXJM010000037.1"/>
</dbReference>
<dbReference type="GO" id="GO:0046872">
    <property type="term" value="F:metal ion binding"/>
    <property type="evidence" value="ECO:0007669"/>
    <property type="project" value="UniProtKB-KW"/>
</dbReference>
<accession>A0A6I2UDC6</accession>
<dbReference type="Proteomes" id="UP000433181">
    <property type="component" value="Unassembled WGS sequence"/>
</dbReference>
<dbReference type="GO" id="GO:0062054">
    <property type="term" value="F:fluoride channel activity"/>
    <property type="evidence" value="ECO:0007669"/>
    <property type="project" value="UniProtKB-UniRule"/>
</dbReference>
<feature type="binding site" evidence="10">
    <location>
        <position position="77"/>
    </location>
    <ligand>
        <name>Na(+)</name>
        <dbReference type="ChEBI" id="CHEBI:29101"/>
        <note>structural</note>
    </ligand>
</feature>
<comment type="catalytic activity">
    <reaction evidence="8">
        <text>fluoride(in) = fluoride(out)</text>
        <dbReference type="Rhea" id="RHEA:76159"/>
        <dbReference type="ChEBI" id="CHEBI:17051"/>
    </reaction>
    <physiologicalReaction direction="left-to-right" evidence="8">
        <dbReference type="Rhea" id="RHEA:76160"/>
    </physiologicalReaction>
</comment>
<evidence type="ECO:0000256" key="6">
    <source>
        <dbReference type="ARBA" id="ARBA00023303"/>
    </source>
</evidence>
<keyword evidence="12" id="KW-1185">Reference proteome</keyword>
<keyword evidence="10" id="KW-0406">Ion transport</keyword>
<keyword evidence="10" id="KW-0479">Metal-binding</keyword>
<evidence type="ECO:0000256" key="7">
    <source>
        <dbReference type="ARBA" id="ARBA00035120"/>
    </source>
</evidence>
<dbReference type="NCBIfam" id="TIGR00494">
    <property type="entry name" value="crcB"/>
    <property type="match status" value="1"/>
</dbReference>
<dbReference type="HAMAP" id="MF_00454">
    <property type="entry name" value="FluC"/>
    <property type="match status" value="1"/>
</dbReference>
<dbReference type="GeneID" id="96778651"/>
<keyword evidence="2 10" id="KW-1003">Cell membrane</keyword>
<keyword evidence="3 10" id="KW-0812">Transmembrane</keyword>
<gene>
    <name evidence="10 11" type="primary">crcB</name>
    <name evidence="10" type="synonym">fluC</name>
    <name evidence="11" type="ORF">FYJ84_06945</name>
</gene>
<evidence type="ECO:0000313" key="11">
    <source>
        <dbReference type="EMBL" id="MSU08717.1"/>
    </source>
</evidence>
<dbReference type="GO" id="GO:0140114">
    <property type="term" value="P:cellular detoxification of fluoride"/>
    <property type="evidence" value="ECO:0007669"/>
    <property type="project" value="UniProtKB-UniRule"/>
</dbReference>
<feature type="transmembrane region" description="Helical" evidence="10">
    <location>
        <begin position="69"/>
        <end position="85"/>
    </location>
</feature>
<comment type="activity regulation">
    <text evidence="10">Na(+) is not transported, but it plays an essential structural role and its presence is essential for fluoride channel function.</text>
</comment>
<organism evidence="11 12">
    <name type="scientific">Anaerovibrio slackiae</name>
    <dbReference type="NCBI Taxonomy" id="2652309"/>
    <lineage>
        <taxon>Bacteria</taxon>
        <taxon>Bacillati</taxon>
        <taxon>Bacillota</taxon>
        <taxon>Negativicutes</taxon>
        <taxon>Selenomonadales</taxon>
        <taxon>Selenomonadaceae</taxon>
        <taxon>Anaerovibrio</taxon>
    </lineage>
</organism>
<keyword evidence="4 10" id="KW-1133">Transmembrane helix</keyword>
<dbReference type="PANTHER" id="PTHR28259">
    <property type="entry name" value="FLUORIDE EXPORT PROTEIN 1-RELATED"/>
    <property type="match status" value="1"/>
</dbReference>
<dbReference type="Pfam" id="PF02537">
    <property type="entry name" value="CRCB"/>
    <property type="match status" value="1"/>
</dbReference>
<feature type="transmembrane region" description="Helical" evidence="10">
    <location>
        <begin position="105"/>
        <end position="126"/>
    </location>
</feature>
<name>A0A6I2UDC6_9FIRM</name>
<evidence type="ECO:0000256" key="1">
    <source>
        <dbReference type="ARBA" id="ARBA00004651"/>
    </source>
</evidence>
<evidence type="ECO:0000313" key="12">
    <source>
        <dbReference type="Proteomes" id="UP000433181"/>
    </source>
</evidence>
<dbReference type="AlphaFoldDB" id="A0A6I2UDC6"/>
<reference evidence="11 12" key="1">
    <citation type="submission" date="2019-08" db="EMBL/GenBank/DDBJ databases">
        <title>In-depth cultivation of the pig gut microbiome towards novel bacterial diversity and tailored functional studies.</title>
        <authorList>
            <person name="Wylensek D."/>
            <person name="Hitch T.C.A."/>
            <person name="Clavel T."/>
        </authorList>
    </citation>
    <scope>NUCLEOTIDE SEQUENCE [LARGE SCALE GENOMIC DNA]</scope>
    <source>
        <strain evidence="11 12">WCA-693-APC-5D-A</strain>
    </source>
</reference>
<comment type="subcellular location">
    <subcellularLocation>
        <location evidence="1 10">Cell membrane</location>
        <topology evidence="1 10">Multi-pass membrane protein</topology>
    </subcellularLocation>
</comment>
<proteinExistence type="inferred from homology"/>
<evidence type="ECO:0000256" key="2">
    <source>
        <dbReference type="ARBA" id="ARBA00022475"/>
    </source>
</evidence>
<keyword evidence="10" id="KW-0813">Transport</keyword>
<evidence type="ECO:0000256" key="9">
    <source>
        <dbReference type="ARBA" id="ARBA00049940"/>
    </source>
</evidence>
<dbReference type="GO" id="GO:0005886">
    <property type="term" value="C:plasma membrane"/>
    <property type="evidence" value="ECO:0007669"/>
    <property type="project" value="UniProtKB-SubCell"/>
</dbReference>
<evidence type="ECO:0000256" key="3">
    <source>
        <dbReference type="ARBA" id="ARBA00022692"/>
    </source>
</evidence>
<comment type="caution">
    <text evidence="11">The sequence shown here is derived from an EMBL/GenBank/DDBJ whole genome shotgun (WGS) entry which is preliminary data.</text>
</comment>
<comment type="similarity">
    <text evidence="7 10">Belongs to the fluoride channel Fluc/FEX (TC 1.A.43) family.</text>
</comment>
<sequence>MLFNAMLVFVGGGLGAVSRYLVTTFMGNHVGGSFPYGTFAANIIGSFCMGAVMFYFINKSLPVPEHLRLLLLVGFMGGFTTFSSFSMETVSLMQNQHVMSSMLNVVGNVSLGIGAVLMGMFAANWLS</sequence>
<evidence type="ECO:0000256" key="10">
    <source>
        <dbReference type="HAMAP-Rule" id="MF_00454"/>
    </source>
</evidence>